<dbReference type="STRING" id="54915.ADS79_05600"/>
<dbReference type="PROSITE" id="PS51186">
    <property type="entry name" value="GNAT"/>
    <property type="match status" value="1"/>
</dbReference>
<evidence type="ECO:0000259" key="1">
    <source>
        <dbReference type="PROSITE" id="PS51186"/>
    </source>
</evidence>
<dbReference type="Gene3D" id="3.40.630.30">
    <property type="match status" value="1"/>
</dbReference>
<protein>
    <recommendedName>
        <fullName evidence="1">N-acetyltransferase domain-containing protein</fullName>
    </recommendedName>
</protein>
<dbReference type="PATRIC" id="fig|54915.3.peg.6532"/>
<dbReference type="GO" id="GO:0016747">
    <property type="term" value="F:acyltransferase activity, transferring groups other than amino-acyl groups"/>
    <property type="evidence" value="ECO:0007669"/>
    <property type="project" value="InterPro"/>
</dbReference>
<organism evidence="2 3">
    <name type="scientific">Brevibacillus reuszeri</name>
    <dbReference type="NCBI Taxonomy" id="54915"/>
    <lineage>
        <taxon>Bacteria</taxon>
        <taxon>Bacillati</taxon>
        <taxon>Bacillota</taxon>
        <taxon>Bacilli</taxon>
        <taxon>Bacillales</taxon>
        <taxon>Paenibacillaceae</taxon>
        <taxon>Brevibacillus</taxon>
    </lineage>
</organism>
<dbReference type="Proteomes" id="UP000036834">
    <property type="component" value="Unassembled WGS sequence"/>
</dbReference>
<dbReference type="InterPro" id="IPR016181">
    <property type="entry name" value="Acyl_CoA_acyltransferase"/>
</dbReference>
<dbReference type="AlphaFoldDB" id="A0A0K9YZT4"/>
<dbReference type="InterPro" id="IPR000182">
    <property type="entry name" value="GNAT_dom"/>
</dbReference>
<dbReference type="EMBL" id="LGIQ01000005">
    <property type="protein sequence ID" value="KNB74137.1"/>
    <property type="molecule type" value="Genomic_DNA"/>
</dbReference>
<dbReference type="SUPFAM" id="SSF55729">
    <property type="entry name" value="Acyl-CoA N-acyltransferases (Nat)"/>
    <property type="match status" value="1"/>
</dbReference>
<dbReference type="RefSeq" id="WP_161807258.1">
    <property type="nucleotide sequence ID" value="NZ_BJON01000008.1"/>
</dbReference>
<accession>A0A0K9YZT4</accession>
<dbReference type="Pfam" id="PF00583">
    <property type="entry name" value="Acetyltransf_1"/>
    <property type="match status" value="1"/>
</dbReference>
<dbReference type="InterPro" id="IPR050276">
    <property type="entry name" value="MshD_Acetyltransferase"/>
</dbReference>
<reference evidence="3" key="1">
    <citation type="submission" date="2015-07" db="EMBL/GenBank/DDBJ databases">
        <title>Genome sequencing project for genomic taxonomy and phylogenomics of Bacillus-like bacteria.</title>
        <authorList>
            <person name="Liu B."/>
            <person name="Wang J."/>
            <person name="Zhu Y."/>
            <person name="Liu G."/>
            <person name="Chen Q."/>
            <person name="Chen Z."/>
            <person name="Lan J."/>
            <person name="Che J."/>
            <person name="Ge C."/>
            <person name="Shi H."/>
            <person name="Pan Z."/>
            <person name="Liu X."/>
        </authorList>
    </citation>
    <scope>NUCLEOTIDE SEQUENCE [LARGE SCALE GENOMIC DNA]</scope>
    <source>
        <strain evidence="3">DSM 9887</strain>
    </source>
</reference>
<dbReference type="PANTHER" id="PTHR43617">
    <property type="entry name" value="L-AMINO ACID N-ACETYLTRANSFERASE"/>
    <property type="match status" value="1"/>
</dbReference>
<proteinExistence type="predicted"/>
<gene>
    <name evidence="2" type="ORF">ADS79_05600</name>
</gene>
<sequence length="162" mass="18973">MEQSLRTVEAIKEEEDFRFQVYASTRREEVSAWGWEVTQQEAFLRMQFEMQQKSYRLQYPDANYQLIVADEEAVGHMLLVHRDDKIILADLALLPSSRGFGIGSTIIRQLQMQAEQLAKTIRLHVMITNEARHLYERLGFRVIGEKGLHMEMEWKSEGLSLL</sequence>
<comment type="caution">
    <text evidence="2">The sequence shown here is derived from an EMBL/GenBank/DDBJ whole genome shotgun (WGS) entry which is preliminary data.</text>
</comment>
<evidence type="ECO:0000313" key="3">
    <source>
        <dbReference type="Proteomes" id="UP000036834"/>
    </source>
</evidence>
<name>A0A0K9YZT4_9BACL</name>
<feature type="domain" description="N-acetyltransferase" evidence="1">
    <location>
        <begin position="17"/>
        <end position="162"/>
    </location>
</feature>
<evidence type="ECO:0000313" key="2">
    <source>
        <dbReference type="EMBL" id="KNB74137.1"/>
    </source>
</evidence>